<accession>K1L255</accession>
<keyword evidence="1" id="KW-0812">Transmembrane</keyword>
<organism evidence="2 3">
    <name type="scientific">Cecembia lonarensis (strain CCUG 58316 / KCTC 22772 / LW9)</name>
    <dbReference type="NCBI Taxonomy" id="1225176"/>
    <lineage>
        <taxon>Bacteria</taxon>
        <taxon>Pseudomonadati</taxon>
        <taxon>Bacteroidota</taxon>
        <taxon>Cytophagia</taxon>
        <taxon>Cytophagales</taxon>
        <taxon>Cyclobacteriaceae</taxon>
        <taxon>Cecembia</taxon>
    </lineage>
</organism>
<dbReference type="EMBL" id="AMGM01000040">
    <property type="protein sequence ID" value="EKB48841.1"/>
    <property type="molecule type" value="Genomic_DNA"/>
</dbReference>
<feature type="transmembrane region" description="Helical" evidence="1">
    <location>
        <begin position="41"/>
        <end position="60"/>
    </location>
</feature>
<protein>
    <recommendedName>
        <fullName evidence="4">Adenylosuccinate synthetase</fullName>
    </recommendedName>
</protein>
<name>K1L255_CECL9</name>
<sequence length="83" mass="9997">MKYIWKILFSIFGFFMGNPIAAQQQRNIPRPSEPLDLSSTSNLLIFIVIPVIILILYFVFRKRIQKVRQEWIEKQKEEKENQK</sequence>
<keyword evidence="1" id="KW-1133">Transmembrane helix</keyword>
<evidence type="ECO:0000256" key="1">
    <source>
        <dbReference type="SAM" id="Phobius"/>
    </source>
</evidence>
<proteinExistence type="predicted"/>
<evidence type="ECO:0008006" key="4">
    <source>
        <dbReference type="Google" id="ProtNLM"/>
    </source>
</evidence>
<keyword evidence="3" id="KW-1185">Reference proteome</keyword>
<comment type="caution">
    <text evidence="2">The sequence shown here is derived from an EMBL/GenBank/DDBJ whole genome shotgun (WGS) entry which is preliminary data.</text>
</comment>
<dbReference type="RefSeq" id="WP_009185577.1">
    <property type="nucleotide sequence ID" value="NZ_AMGM01000040.1"/>
</dbReference>
<dbReference type="AlphaFoldDB" id="K1L255"/>
<reference evidence="2 3" key="1">
    <citation type="journal article" date="2012" name="J. Bacteriol.">
        <title>Draft Genome Sequence of Cecembia lonarensis Strain LW9T, Isolated from Lonar Lake, a Haloalkaline Lake in India.</title>
        <authorList>
            <person name="Shivaji S."/>
            <person name="Ara S."/>
            <person name="Singh A."/>
            <person name="Pinnaka A.K."/>
        </authorList>
    </citation>
    <scope>NUCLEOTIDE SEQUENCE [LARGE SCALE GENOMIC DNA]</scope>
    <source>
        <strain evidence="2 3">LW9</strain>
    </source>
</reference>
<dbReference type="Proteomes" id="UP000004478">
    <property type="component" value="Unassembled WGS sequence"/>
</dbReference>
<gene>
    <name evidence="2" type="ORF">B879_02553</name>
</gene>
<keyword evidence="1" id="KW-0472">Membrane</keyword>
<evidence type="ECO:0000313" key="2">
    <source>
        <dbReference type="EMBL" id="EKB48841.1"/>
    </source>
</evidence>
<evidence type="ECO:0000313" key="3">
    <source>
        <dbReference type="Proteomes" id="UP000004478"/>
    </source>
</evidence>